<reference evidence="6 7" key="1">
    <citation type="submission" date="2016-01" db="EMBL/GenBank/DDBJ databases">
        <authorList>
            <person name="Oliw E.H."/>
        </authorList>
    </citation>
    <scope>NUCLEOTIDE SEQUENCE [LARGE SCALE GENOMIC DNA]</scope>
    <source>
        <strain evidence="6 7">MJR7757A</strain>
    </source>
</reference>
<comment type="caution">
    <text evidence="6">The sequence shown here is derived from an EMBL/GenBank/DDBJ whole genome shotgun (WGS) entry which is preliminary data.</text>
</comment>
<keyword evidence="4 5" id="KW-0418">Kinase</keyword>
<dbReference type="PANTHER" id="PTHR31756">
    <property type="entry name" value="PYRUVATE, PHOSPHATE DIKINASE REGULATORY PROTEIN 1, CHLOROPLASTIC"/>
    <property type="match status" value="1"/>
</dbReference>
<dbReference type="GO" id="GO:0043531">
    <property type="term" value="F:ADP binding"/>
    <property type="evidence" value="ECO:0007669"/>
    <property type="project" value="UniProtKB-UniRule"/>
</dbReference>
<dbReference type="InterPro" id="IPR005177">
    <property type="entry name" value="Kinase-pyrophosphorylase"/>
</dbReference>
<comment type="similarity">
    <text evidence="5">Belongs to the pyruvate, phosphate/water dikinase regulatory protein family. PDRP subfamily.</text>
</comment>
<dbReference type="PANTHER" id="PTHR31756:SF3">
    <property type="entry name" value="PYRUVATE, PHOSPHATE DIKINASE REGULATORY PROTEIN 1, CHLOROPLASTIC"/>
    <property type="match status" value="1"/>
</dbReference>
<keyword evidence="2 5" id="KW-0808">Transferase</keyword>
<name>A0A133N470_CLOPF</name>
<dbReference type="EMBL" id="LRPU01000091">
    <property type="protein sequence ID" value="KXA11091.1"/>
    <property type="molecule type" value="Genomic_DNA"/>
</dbReference>
<keyword evidence="3 5" id="KW-0547">Nucleotide-binding</keyword>
<dbReference type="InterPro" id="IPR026565">
    <property type="entry name" value="PPDK_reg"/>
</dbReference>
<evidence type="ECO:0000256" key="4">
    <source>
        <dbReference type="ARBA" id="ARBA00022777"/>
    </source>
</evidence>
<dbReference type="AlphaFoldDB" id="A0A133N470"/>
<dbReference type="Proteomes" id="UP000070646">
    <property type="component" value="Unassembled WGS sequence"/>
</dbReference>
<evidence type="ECO:0000313" key="7">
    <source>
        <dbReference type="Proteomes" id="UP000070646"/>
    </source>
</evidence>
<comment type="catalytic activity">
    <reaction evidence="5">
        <text>N(tele)-phospho-L-histidyl/O-phospho-L-threonyl-[pyruvate, phosphate dikinase] + phosphate + H(+) = N(tele)-phospho-L-histidyl/L-threonyl-[pyruvate, phosphate dikinase] + diphosphate</text>
        <dbReference type="Rhea" id="RHEA:43696"/>
        <dbReference type="Rhea" id="RHEA-COMP:10650"/>
        <dbReference type="Rhea" id="RHEA-COMP:10651"/>
        <dbReference type="ChEBI" id="CHEBI:15378"/>
        <dbReference type="ChEBI" id="CHEBI:30013"/>
        <dbReference type="ChEBI" id="CHEBI:33019"/>
        <dbReference type="ChEBI" id="CHEBI:43474"/>
        <dbReference type="ChEBI" id="CHEBI:61977"/>
        <dbReference type="ChEBI" id="CHEBI:83586"/>
        <dbReference type="EC" id="2.7.4.27"/>
    </reaction>
</comment>
<comment type="function">
    <text evidence="5">Bifunctional serine/threonine kinase and phosphorylase involved in the regulation of the pyruvate, phosphate dikinase (PPDK) by catalyzing its phosphorylation/dephosphorylation.</text>
</comment>
<dbReference type="EC" id="2.7.11.32" evidence="5"/>
<comment type="catalytic activity">
    <reaction evidence="5">
        <text>N(tele)-phospho-L-histidyl/L-threonyl-[pyruvate, phosphate dikinase] + ADP = N(tele)-phospho-L-histidyl/O-phospho-L-threonyl-[pyruvate, phosphate dikinase] + AMP + H(+)</text>
        <dbReference type="Rhea" id="RHEA:43692"/>
        <dbReference type="Rhea" id="RHEA-COMP:10650"/>
        <dbReference type="Rhea" id="RHEA-COMP:10651"/>
        <dbReference type="ChEBI" id="CHEBI:15378"/>
        <dbReference type="ChEBI" id="CHEBI:30013"/>
        <dbReference type="ChEBI" id="CHEBI:61977"/>
        <dbReference type="ChEBI" id="CHEBI:83586"/>
        <dbReference type="ChEBI" id="CHEBI:456215"/>
        <dbReference type="ChEBI" id="CHEBI:456216"/>
        <dbReference type="EC" id="2.7.11.32"/>
    </reaction>
</comment>
<dbReference type="EC" id="2.7.4.27" evidence="5"/>
<keyword evidence="1 5" id="KW-0723">Serine/threonine-protein kinase</keyword>
<dbReference type="NCBIfam" id="NF003742">
    <property type="entry name" value="PRK05339.1"/>
    <property type="match status" value="1"/>
</dbReference>
<dbReference type="PATRIC" id="fig|1502.174.peg.1937"/>
<evidence type="ECO:0000256" key="1">
    <source>
        <dbReference type="ARBA" id="ARBA00022527"/>
    </source>
</evidence>
<accession>A0A133N470</accession>
<feature type="binding site" evidence="5">
    <location>
        <begin position="158"/>
        <end position="165"/>
    </location>
    <ligand>
        <name>ADP</name>
        <dbReference type="ChEBI" id="CHEBI:456216"/>
    </ligand>
</feature>
<protein>
    <recommendedName>
        <fullName evidence="5">Putative pyruvate, phosphate dikinase regulatory protein</fullName>
        <shortName evidence="5">PPDK regulatory protein</shortName>
        <ecNumber evidence="5">2.7.11.32</ecNumber>
        <ecNumber evidence="5">2.7.4.27</ecNumber>
    </recommendedName>
</protein>
<evidence type="ECO:0000256" key="3">
    <source>
        <dbReference type="ARBA" id="ARBA00022741"/>
    </source>
</evidence>
<gene>
    <name evidence="6" type="ORF">HMPREF3222_01923</name>
</gene>
<sequence length="277" mass="31552">MFLDEKRGVIFMLTIFAVSDSIGETAQQVAMAAASQFKDNAEVKRIPYVKSLEDVEDLMKTIEDCEACMIVSTIITVNVREYLTQKCIEKNINIINVLGPIINVASTILNKYPDYNPGAMWNTDETYYKRIEAMEFAMQYDDSKDYRGLKNADVVLVGLSRTSKTPLCMYLANKGIKAINIPLVPEVGVPEELYEIDKKKIFGLTINPLQLIEIRKRRLDKFHRISADIEYASDSRILEEFEFADKILRKIGCRTIDVTQRAIEDTALIIMEKLGVK</sequence>
<dbReference type="GO" id="GO:0005524">
    <property type="term" value="F:ATP binding"/>
    <property type="evidence" value="ECO:0007669"/>
    <property type="project" value="InterPro"/>
</dbReference>
<evidence type="ECO:0000256" key="2">
    <source>
        <dbReference type="ARBA" id="ARBA00022679"/>
    </source>
</evidence>
<dbReference type="GO" id="GO:0016776">
    <property type="term" value="F:phosphotransferase activity, phosphate group as acceptor"/>
    <property type="evidence" value="ECO:0007669"/>
    <property type="project" value="UniProtKB-UniRule"/>
</dbReference>
<organism evidence="6 7">
    <name type="scientific">Clostridium perfringens</name>
    <dbReference type="NCBI Taxonomy" id="1502"/>
    <lineage>
        <taxon>Bacteria</taxon>
        <taxon>Bacillati</taxon>
        <taxon>Bacillota</taxon>
        <taxon>Clostridia</taxon>
        <taxon>Eubacteriales</taxon>
        <taxon>Clostridiaceae</taxon>
        <taxon>Clostridium</taxon>
    </lineage>
</organism>
<evidence type="ECO:0000313" key="6">
    <source>
        <dbReference type="EMBL" id="KXA11091.1"/>
    </source>
</evidence>
<evidence type="ECO:0000256" key="5">
    <source>
        <dbReference type="HAMAP-Rule" id="MF_00921"/>
    </source>
</evidence>
<proteinExistence type="inferred from homology"/>
<dbReference type="Pfam" id="PF03618">
    <property type="entry name" value="Kinase-PPPase"/>
    <property type="match status" value="1"/>
</dbReference>
<dbReference type="GO" id="GO:0004674">
    <property type="term" value="F:protein serine/threonine kinase activity"/>
    <property type="evidence" value="ECO:0007669"/>
    <property type="project" value="UniProtKB-UniRule"/>
</dbReference>
<dbReference type="HAMAP" id="MF_00921">
    <property type="entry name" value="PDRP"/>
    <property type="match status" value="1"/>
</dbReference>